<dbReference type="PROSITE" id="PS51257">
    <property type="entry name" value="PROKAR_LIPOPROTEIN"/>
    <property type="match status" value="1"/>
</dbReference>
<proteinExistence type="predicted"/>
<dbReference type="EMBL" id="CP024699">
    <property type="protein sequence ID" value="ATV60051.1"/>
    <property type="molecule type" value="Genomic_DNA"/>
</dbReference>
<dbReference type="Proteomes" id="UP000230056">
    <property type="component" value="Chromosome"/>
</dbReference>
<name>A0A2D3NXB8_9FUSO</name>
<gene>
    <name evidence="1" type="ORF">CTM72_10220</name>
</gene>
<dbReference type="RefSeq" id="WP_100025330.1">
    <property type="nucleotide sequence ID" value="NZ_CP024699.1"/>
</dbReference>
<reference evidence="1 2" key="1">
    <citation type="submission" date="2017-11" db="EMBL/GenBank/DDBJ databases">
        <title>Genome sequencing of Fusobacterium periodonticum KCOM 1261.</title>
        <authorList>
            <person name="Kook J.-K."/>
            <person name="Park S.-N."/>
            <person name="Lim Y.K."/>
        </authorList>
    </citation>
    <scope>NUCLEOTIDE SEQUENCE [LARGE SCALE GENOMIC DNA]</scope>
    <source>
        <strain evidence="1 2">KCOM 1261</strain>
    </source>
</reference>
<protein>
    <submittedName>
        <fullName evidence="1">Uncharacterized protein</fullName>
    </submittedName>
</protein>
<evidence type="ECO:0000313" key="2">
    <source>
        <dbReference type="Proteomes" id="UP000230056"/>
    </source>
</evidence>
<accession>A0A2D3NXB8</accession>
<organism evidence="1 2">
    <name type="scientific">Fusobacterium pseudoperiodonticum</name>
    <dbReference type="NCBI Taxonomy" id="2663009"/>
    <lineage>
        <taxon>Bacteria</taxon>
        <taxon>Fusobacteriati</taxon>
        <taxon>Fusobacteriota</taxon>
        <taxon>Fusobacteriia</taxon>
        <taxon>Fusobacteriales</taxon>
        <taxon>Fusobacteriaceae</taxon>
        <taxon>Fusobacterium</taxon>
    </lineage>
</organism>
<dbReference type="AlphaFoldDB" id="A0A2D3NXB8"/>
<sequence length="148" mass="17037">MKKIILMIIILLGFTACKEKERILETTKDIPINENIVFNNYSVETVEDLAAFLVTVTEIENNNPVTITKVKKTFDWSTKEQEKDSYIVSAKYRDSTFKIPVTLSNNKVYTDIGYASVERNDEIYPLGSVLPDLITEVQNDPKYQDYLK</sequence>
<evidence type="ECO:0000313" key="1">
    <source>
        <dbReference type="EMBL" id="ATV60051.1"/>
    </source>
</evidence>